<dbReference type="CDD" id="cd00462">
    <property type="entry name" value="PTH"/>
    <property type="match status" value="1"/>
</dbReference>
<evidence type="ECO:0000256" key="2">
    <source>
        <dbReference type="ARBA" id="ARBA00022555"/>
    </source>
</evidence>
<comment type="similarity">
    <text evidence="5 6">Belongs to the PTH family.</text>
</comment>
<dbReference type="GO" id="GO:0000049">
    <property type="term" value="F:tRNA binding"/>
    <property type="evidence" value="ECO:0007669"/>
    <property type="project" value="UniProtKB-KW"/>
</dbReference>
<comment type="caution">
    <text evidence="7">The sequence shown here is derived from an EMBL/GenBank/DDBJ whole genome shotgun (WGS) entry which is preliminary data.</text>
</comment>
<accession>A0AAW1QUK6</accession>
<dbReference type="HAMAP" id="MF_00083">
    <property type="entry name" value="Pept_tRNA_hydro_bact"/>
    <property type="match status" value="1"/>
</dbReference>
<evidence type="ECO:0000313" key="8">
    <source>
        <dbReference type="Proteomes" id="UP001438707"/>
    </source>
</evidence>
<dbReference type="FunFam" id="3.40.50.1470:FF:000001">
    <property type="entry name" value="Peptidyl-tRNA hydrolase"/>
    <property type="match status" value="1"/>
</dbReference>
<dbReference type="AlphaFoldDB" id="A0AAW1QUK6"/>
<dbReference type="InterPro" id="IPR018171">
    <property type="entry name" value="Pept_tRNA_hydro_CS"/>
</dbReference>
<organism evidence="7 8">
    <name type="scientific">Apatococcus lobatus</name>
    <dbReference type="NCBI Taxonomy" id="904363"/>
    <lineage>
        <taxon>Eukaryota</taxon>
        <taxon>Viridiplantae</taxon>
        <taxon>Chlorophyta</taxon>
        <taxon>core chlorophytes</taxon>
        <taxon>Trebouxiophyceae</taxon>
        <taxon>Chlorellales</taxon>
        <taxon>Chlorellaceae</taxon>
        <taxon>Apatococcus</taxon>
    </lineage>
</organism>
<dbReference type="PANTHER" id="PTHR17224">
    <property type="entry name" value="PEPTIDYL-TRNA HYDROLASE"/>
    <property type="match status" value="1"/>
</dbReference>
<sequence length="255" mass="27425">MLRSHCSPAGSLFSIGCSLKSSLKHQARFVRSRSVRSYSFPTHVPKAPVYAKLGGRKAPDSTAAAPLAGPWLIVGLGNPGKKYTGTRHNVGFAVLDRLASQEGITLEKSKTKALTGTGFLAGQKIILAQPQNFMNLSGQSVGQLCAFHKIPGERMLVVCDDLDLPLGKVRLRAQGGHGGHNGLRSILQHRQGSQAFGRIRIGIGRPADNEEVADYVLQRFTKGQEADIEHALDETVRTIQAVLQLGMDKALSGVR</sequence>
<evidence type="ECO:0000313" key="7">
    <source>
        <dbReference type="EMBL" id="KAK9825221.1"/>
    </source>
</evidence>
<dbReference type="EC" id="3.1.1.29" evidence="1"/>
<keyword evidence="2" id="KW-0820">tRNA-binding</keyword>
<evidence type="ECO:0000256" key="3">
    <source>
        <dbReference type="ARBA" id="ARBA00022801"/>
    </source>
</evidence>
<dbReference type="PROSITE" id="PS01195">
    <property type="entry name" value="PEPT_TRNA_HYDROL_1"/>
    <property type="match status" value="1"/>
</dbReference>
<dbReference type="InterPro" id="IPR036416">
    <property type="entry name" value="Pept_tRNA_hydro_sf"/>
</dbReference>
<dbReference type="PANTHER" id="PTHR17224:SF1">
    <property type="entry name" value="PEPTIDYL-TRNA HYDROLASE"/>
    <property type="match status" value="1"/>
</dbReference>
<dbReference type="GO" id="GO:0004045">
    <property type="term" value="F:peptidyl-tRNA hydrolase activity"/>
    <property type="evidence" value="ECO:0007669"/>
    <property type="project" value="UniProtKB-EC"/>
</dbReference>
<dbReference type="PROSITE" id="PS51257">
    <property type="entry name" value="PROKAR_LIPOPROTEIN"/>
    <property type="match status" value="1"/>
</dbReference>
<reference evidence="7 8" key="1">
    <citation type="journal article" date="2024" name="Nat. Commun.">
        <title>Phylogenomics reveals the evolutionary origins of lichenization in chlorophyte algae.</title>
        <authorList>
            <person name="Puginier C."/>
            <person name="Libourel C."/>
            <person name="Otte J."/>
            <person name="Skaloud P."/>
            <person name="Haon M."/>
            <person name="Grisel S."/>
            <person name="Petersen M."/>
            <person name="Berrin J.G."/>
            <person name="Delaux P.M."/>
            <person name="Dal Grande F."/>
            <person name="Keller J."/>
        </authorList>
    </citation>
    <scope>NUCLEOTIDE SEQUENCE [LARGE SCALE GENOMIC DNA]</scope>
    <source>
        <strain evidence="7 8">SAG 2145</strain>
    </source>
</reference>
<dbReference type="SUPFAM" id="SSF53178">
    <property type="entry name" value="Peptidyl-tRNA hydrolase-like"/>
    <property type="match status" value="1"/>
</dbReference>
<name>A0AAW1QUK6_9CHLO</name>
<evidence type="ECO:0000256" key="6">
    <source>
        <dbReference type="RuleBase" id="RU004320"/>
    </source>
</evidence>
<gene>
    <name evidence="7" type="ORF">WJX74_001118</name>
</gene>
<keyword evidence="3" id="KW-0378">Hydrolase</keyword>
<evidence type="ECO:0000256" key="5">
    <source>
        <dbReference type="ARBA" id="ARBA00038063"/>
    </source>
</evidence>
<dbReference type="Proteomes" id="UP001438707">
    <property type="component" value="Unassembled WGS sequence"/>
</dbReference>
<evidence type="ECO:0000256" key="1">
    <source>
        <dbReference type="ARBA" id="ARBA00013260"/>
    </source>
</evidence>
<protein>
    <recommendedName>
        <fullName evidence="1">peptidyl-tRNA hydrolase</fullName>
        <ecNumber evidence="1">3.1.1.29</ecNumber>
    </recommendedName>
</protein>
<dbReference type="EMBL" id="JALJOS010000025">
    <property type="protein sequence ID" value="KAK9825221.1"/>
    <property type="molecule type" value="Genomic_DNA"/>
</dbReference>
<keyword evidence="4" id="KW-0694">RNA-binding</keyword>
<keyword evidence="8" id="KW-1185">Reference proteome</keyword>
<dbReference type="Gene3D" id="3.40.50.1470">
    <property type="entry name" value="Peptidyl-tRNA hydrolase"/>
    <property type="match status" value="1"/>
</dbReference>
<dbReference type="NCBIfam" id="TIGR00447">
    <property type="entry name" value="pth"/>
    <property type="match status" value="1"/>
</dbReference>
<dbReference type="Pfam" id="PF01195">
    <property type="entry name" value="Pept_tRNA_hydro"/>
    <property type="match status" value="1"/>
</dbReference>
<dbReference type="PROSITE" id="PS01196">
    <property type="entry name" value="PEPT_TRNA_HYDROL_2"/>
    <property type="match status" value="1"/>
</dbReference>
<evidence type="ECO:0000256" key="4">
    <source>
        <dbReference type="ARBA" id="ARBA00022884"/>
    </source>
</evidence>
<proteinExistence type="inferred from homology"/>
<dbReference type="InterPro" id="IPR001328">
    <property type="entry name" value="Pept_tRNA_hydro"/>
</dbReference>